<organism evidence="20">
    <name type="scientific">Sinorhizobium fredii (strain USDA 257)</name>
    <dbReference type="NCBI Taxonomy" id="1185652"/>
    <lineage>
        <taxon>Bacteria</taxon>
        <taxon>Pseudomonadati</taxon>
        <taxon>Pseudomonadota</taxon>
        <taxon>Alphaproteobacteria</taxon>
        <taxon>Hyphomicrobiales</taxon>
        <taxon>Rhizobiaceae</taxon>
        <taxon>Sinorhizobium/Ensifer group</taxon>
        <taxon>Sinorhizobium</taxon>
    </lineage>
</organism>
<evidence type="ECO:0000256" key="14">
    <source>
        <dbReference type="RuleBase" id="RU004021"/>
    </source>
</evidence>
<proteinExistence type="inferred from homology"/>
<geneLocation type="plasmid" evidence="21">
    <name>pUSDA257 fragment 2</name>
</geneLocation>
<sequence>MIVRSCAARGPRQDRKPLEHPWPKRPDQEGSNTMPQSAEKILDHAPLFREPEYRQMLAEKKLNFECPHPERLVTDQREYSKGWEYREKNLAREALVVNPAKACQPLGAVFAAAGFERTMSFVHGSQGCVAYYRSHLSRHFKEPASAVSSSMTEDAAVFGGLKNLVDGLANTYALYDPKMIAVSTTCMAEVIGDDLHGFIENAKSEGAVPPEFDVPFAHTPAFVGSHVDGYDSMVKGILEHFWKGQARTQAAGTINIIPGFDGFCVGNNRELQRLLTLMGVSYTFIQDASDQFDTPSDGEYRMYDGGTTIKALRAALNAEATLSLQHYNSRKTLEYCREVGQATAAFHYPLGINATDAFLMKVSAISGREIPETIRLERGRLVDAMADSQSWLHGKTYAIYGDPDFVYAMARFVMETGGEPRHCLATNGTAAWQAEMTELLASSPFGKQAKVWPGKDLWALRSLLFTEPVDLLIGNSYGKYLERDTGTPLIRLMFPIFDRHHHHRFPLMGYQGGLRLLTTILDTIFDRLDRETMQTAVTDYSYDLTR</sequence>
<dbReference type="AlphaFoldDB" id="I3XGS6"/>
<dbReference type="GO" id="GO:0016612">
    <property type="term" value="C:molybdenum-iron nitrogenase complex"/>
    <property type="evidence" value="ECO:0007669"/>
    <property type="project" value="InterPro"/>
</dbReference>
<protein>
    <recommendedName>
        <fullName evidence="5 15">Nitrogenase molybdenum-iron protein beta chain</fullName>
        <ecNumber evidence="4 15">1.18.6.1</ecNumber>
    </recommendedName>
    <alternativeName>
        <fullName evidence="15">Dinitrogenase</fullName>
    </alternativeName>
</protein>
<dbReference type="PANTHER" id="PTHR33712:SF7">
    <property type="entry name" value="LIGHT-INDEPENDENT PROTOCHLOROPHYLLIDE REDUCTASE SUBUNIT B"/>
    <property type="match status" value="1"/>
</dbReference>
<evidence type="ECO:0000256" key="3">
    <source>
        <dbReference type="ARBA" id="ARBA00011462"/>
    </source>
</evidence>
<comment type="cofactor">
    <cofactor evidence="15">
        <name>[8Fe-7S] cluster</name>
        <dbReference type="ChEBI" id="CHEBI:21143"/>
    </cofactor>
    <text evidence="15">Binds 1 [8Fe-7S] cluster per heterodimer.</text>
</comment>
<dbReference type="NCBIfam" id="TIGR01286">
    <property type="entry name" value="nifK"/>
    <property type="match status" value="1"/>
</dbReference>
<feature type="region of interest" description="Disordered" evidence="16">
    <location>
        <begin position="1"/>
        <end position="36"/>
    </location>
</feature>
<dbReference type="GO" id="GO:0016163">
    <property type="term" value="F:nitrogenase activity"/>
    <property type="evidence" value="ECO:0007669"/>
    <property type="project" value="UniProtKB-EC"/>
</dbReference>
<dbReference type="PROSITE" id="PS00090">
    <property type="entry name" value="NITROGENASE_1_2"/>
    <property type="match status" value="1"/>
</dbReference>
<comment type="similarity">
    <text evidence="2 14">Belongs to the NifD/NifK/NifE/NifN family.</text>
</comment>
<evidence type="ECO:0000313" key="21">
    <source>
        <dbReference type="Proteomes" id="UP000006180"/>
    </source>
</evidence>
<comment type="function">
    <text evidence="1 15">This molybdenum-iron protein is part of the nitrogenase complex that catalyzes the key enzymatic reactions in nitrogen fixation.</text>
</comment>
<dbReference type="InterPro" id="IPR050152">
    <property type="entry name" value="ChlB/BchB/BchZ"/>
</dbReference>
<comment type="catalytic activity">
    <reaction evidence="13 15">
        <text>N2 + 8 reduced [2Fe-2S]-[ferredoxin] + 16 ATP + 16 H2O = H2 + 8 oxidized [2Fe-2S]-[ferredoxin] + 2 NH4(+) + 16 ADP + 16 phosphate + 6 H(+)</text>
        <dbReference type="Rhea" id="RHEA:21448"/>
        <dbReference type="Rhea" id="RHEA-COMP:10000"/>
        <dbReference type="Rhea" id="RHEA-COMP:10001"/>
        <dbReference type="ChEBI" id="CHEBI:15377"/>
        <dbReference type="ChEBI" id="CHEBI:15378"/>
        <dbReference type="ChEBI" id="CHEBI:17997"/>
        <dbReference type="ChEBI" id="CHEBI:18276"/>
        <dbReference type="ChEBI" id="CHEBI:28938"/>
        <dbReference type="ChEBI" id="CHEBI:30616"/>
        <dbReference type="ChEBI" id="CHEBI:33737"/>
        <dbReference type="ChEBI" id="CHEBI:33738"/>
        <dbReference type="ChEBI" id="CHEBI:43474"/>
        <dbReference type="ChEBI" id="CHEBI:456216"/>
        <dbReference type="EC" id="1.18.6.1"/>
    </reaction>
</comment>
<dbReference type="GO" id="GO:0005524">
    <property type="term" value="F:ATP binding"/>
    <property type="evidence" value="ECO:0007669"/>
    <property type="project" value="UniProtKB-KW"/>
</dbReference>
<dbReference type="PROSITE" id="PS00699">
    <property type="entry name" value="NITROGENASE_1_1"/>
    <property type="match status" value="1"/>
</dbReference>
<evidence type="ECO:0000259" key="17">
    <source>
        <dbReference type="Pfam" id="PF00148"/>
    </source>
</evidence>
<evidence type="ECO:0000256" key="11">
    <source>
        <dbReference type="ARBA" id="ARBA00023014"/>
    </source>
</evidence>
<dbReference type="Pfam" id="PF00148">
    <property type="entry name" value="Oxidored_nitro"/>
    <property type="match status" value="1"/>
</dbReference>
<keyword evidence="9 15" id="KW-0560">Oxidoreductase</keyword>
<gene>
    <name evidence="20" type="primary">nifK2</name>
    <name evidence="19" type="synonym">nifK1</name>
    <name evidence="19" type="ORF">USDA257_p02480</name>
    <name evidence="20" type="ORF">USDA257_p03670</name>
</gene>
<evidence type="ECO:0000259" key="18">
    <source>
        <dbReference type="Pfam" id="PF11844"/>
    </source>
</evidence>
<dbReference type="Gene3D" id="1.20.89.10">
    <property type="entry name" value="Nitrogenase Molybdenum-iron Protein, subunit B, domain 4"/>
    <property type="match status" value="1"/>
</dbReference>
<keyword evidence="10 15" id="KW-0408">Iron</keyword>
<dbReference type="InterPro" id="IPR000318">
    <property type="entry name" value="Nase_comp1_CS"/>
</dbReference>
<dbReference type="EC" id="1.18.6.1" evidence="4 15"/>
<accession>I3XGS6</accession>
<evidence type="ECO:0000256" key="1">
    <source>
        <dbReference type="ARBA" id="ARBA00002621"/>
    </source>
</evidence>
<evidence type="ECO:0000256" key="8">
    <source>
        <dbReference type="ARBA" id="ARBA00022840"/>
    </source>
</evidence>
<reference evidence="20" key="1">
    <citation type="journal article" date="2012" name="J. Bacteriol.">
        <title>Complete genome sequence of the broad-host-range strain Sinorhizobium fredii USDA257.</title>
        <authorList>
            <person name="Schuldes J."/>
            <person name="Rodriguez Orbegoso M."/>
            <person name="Schmeisser C."/>
            <person name="Krishnan H.B."/>
            <person name="Daniel R."/>
            <person name="Streit W.R."/>
        </authorList>
    </citation>
    <scope>NUCLEOTIDE SEQUENCE [LARGE SCALE GENOMIC DNA]</scope>
    <source>
        <strain evidence="20">USDA 257</strain>
        <plasmid evidence="20">pUSDA257</plasmid>
    </source>
</reference>
<dbReference type="CDD" id="cd01974">
    <property type="entry name" value="Nitrogenase_MoFe_beta"/>
    <property type="match status" value="1"/>
</dbReference>
<evidence type="ECO:0000256" key="9">
    <source>
        <dbReference type="ARBA" id="ARBA00023002"/>
    </source>
</evidence>
<keyword evidence="11 15" id="KW-0411">Iron-sulfur</keyword>
<dbReference type="GO" id="GO:0046872">
    <property type="term" value="F:metal ion binding"/>
    <property type="evidence" value="ECO:0007669"/>
    <property type="project" value="UniProtKB-KW"/>
</dbReference>
<keyword evidence="7 15" id="KW-0547">Nucleotide-binding</keyword>
<comment type="subunit">
    <text evidence="3 15">Tetramer of two alpha and two beta chains. Forms complex with the iron protein (nitrogenase component 2).</text>
</comment>
<dbReference type="Pfam" id="PF11844">
    <property type="entry name" value="DUF3364"/>
    <property type="match status" value="1"/>
</dbReference>
<feature type="compositionally biased region" description="Basic and acidic residues" evidence="16">
    <location>
        <begin position="11"/>
        <end position="28"/>
    </location>
</feature>
<evidence type="ECO:0000313" key="20">
    <source>
        <dbReference type="EMBL" id="AFL55082.1"/>
    </source>
</evidence>
<feature type="domain" description="Nitrogenase/oxidoreductase component 1" evidence="17">
    <location>
        <begin position="103"/>
        <end position="524"/>
    </location>
</feature>
<keyword evidence="12 14" id="KW-0535">Nitrogen fixation</keyword>
<dbReference type="InterPro" id="IPR000510">
    <property type="entry name" value="Nase/OxRdtase_comp1"/>
</dbReference>
<evidence type="ECO:0000256" key="15">
    <source>
        <dbReference type="RuleBase" id="RU364127"/>
    </source>
</evidence>
<feature type="domain" description="Nitrogenase molybdenum-iron protein beta chain N-terminal" evidence="18">
    <location>
        <begin position="34"/>
        <end position="89"/>
    </location>
</feature>
<evidence type="ECO:0000256" key="4">
    <source>
        <dbReference type="ARBA" id="ARBA00012773"/>
    </source>
</evidence>
<evidence type="ECO:0000256" key="2">
    <source>
        <dbReference type="ARBA" id="ARBA00011002"/>
    </source>
</evidence>
<dbReference type="PANTHER" id="PTHR33712">
    <property type="entry name" value="LIGHT-INDEPENDENT PROTOCHLOROPHYLLIDE REDUCTASE SUBUNIT B"/>
    <property type="match status" value="1"/>
</dbReference>
<evidence type="ECO:0000256" key="13">
    <source>
        <dbReference type="ARBA" id="ARBA00047967"/>
    </source>
</evidence>
<name>I3XGS6_SINF2</name>
<evidence type="ECO:0000256" key="5">
    <source>
        <dbReference type="ARBA" id="ARBA00014775"/>
    </source>
</evidence>
<dbReference type="EMBL" id="CP003565">
    <property type="protein sequence ID" value="AFL55082.1"/>
    <property type="molecule type" value="Genomic_DNA"/>
</dbReference>
<evidence type="ECO:0000256" key="7">
    <source>
        <dbReference type="ARBA" id="ARBA00022741"/>
    </source>
</evidence>
<keyword evidence="6 15" id="KW-0479">Metal-binding</keyword>
<evidence type="ECO:0000313" key="19">
    <source>
        <dbReference type="EMBL" id="AFL54963.1"/>
    </source>
</evidence>
<dbReference type="HOGENOM" id="CLU_025876_2_0_5"/>
<dbReference type="SUPFAM" id="SSF53807">
    <property type="entry name" value="Helical backbone' metal receptor"/>
    <property type="match status" value="1"/>
</dbReference>
<dbReference type="InterPro" id="IPR024564">
    <property type="entry name" value="Nase_Mo-Fe_CF_bsu_N"/>
</dbReference>
<dbReference type="InterPro" id="IPR005976">
    <property type="entry name" value="Nase_Mo-Fe_CF_bsu"/>
</dbReference>
<dbReference type="PATRIC" id="fig|1185652.3.peg.6674"/>
<evidence type="ECO:0000256" key="10">
    <source>
        <dbReference type="ARBA" id="ARBA00023004"/>
    </source>
</evidence>
<evidence type="ECO:0000256" key="12">
    <source>
        <dbReference type="ARBA" id="ARBA00023231"/>
    </source>
</evidence>
<geneLocation type="plasmid" evidence="20">
    <name>pUSDA257</name>
</geneLocation>
<evidence type="ECO:0000256" key="16">
    <source>
        <dbReference type="SAM" id="MobiDB-lite"/>
    </source>
</evidence>
<keyword evidence="20" id="KW-0614">Plasmid</keyword>
<dbReference type="EMBL" id="CP003565">
    <property type="protein sequence ID" value="AFL54963.1"/>
    <property type="molecule type" value="Genomic_DNA"/>
</dbReference>
<dbReference type="Gene3D" id="3.40.50.1980">
    <property type="entry name" value="Nitrogenase molybdenum iron protein domain"/>
    <property type="match status" value="3"/>
</dbReference>
<keyword evidence="8 15" id="KW-0067">ATP-binding</keyword>
<evidence type="ECO:0000256" key="6">
    <source>
        <dbReference type="ARBA" id="ARBA00022723"/>
    </source>
</evidence>
<dbReference type="GO" id="GO:0051536">
    <property type="term" value="F:iron-sulfur cluster binding"/>
    <property type="evidence" value="ECO:0007669"/>
    <property type="project" value="UniProtKB-KW"/>
</dbReference>